<proteinExistence type="predicted"/>
<accession>A0ABP8B7T8</accession>
<comment type="caution">
    <text evidence="1">The sequence shown here is derived from an EMBL/GenBank/DDBJ whole genome shotgun (WGS) entry which is preliminary data.</text>
</comment>
<reference evidence="2" key="1">
    <citation type="journal article" date="2019" name="Int. J. Syst. Evol. Microbiol.">
        <title>The Global Catalogue of Microorganisms (GCM) 10K type strain sequencing project: providing services to taxonomists for standard genome sequencing and annotation.</title>
        <authorList>
            <consortium name="The Broad Institute Genomics Platform"/>
            <consortium name="The Broad Institute Genome Sequencing Center for Infectious Disease"/>
            <person name="Wu L."/>
            <person name="Ma J."/>
        </authorList>
    </citation>
    <scope>NUCLEOTIDE SEQUENCE [LARGE SCALE GENOMIC DNA]</scope>
    <source>
        <strain evidence="2">JCM 17626</strain>
    </source>
</reference>
<protein>
    <submittedName>
        <fullName evidence="1">Uncharacterized protein</fullName>
    </submittedName>
</protein>
<dbReference type="RefSeq" id="WP_344850212.1">
    <property type="nucleotide sequence ID" value="NZ_BAABBY010000002.1"/>
</dbReference>
<organism evidence="1 2">
    <name type="scientific">Pedobacter jeongneungensis</name>
    <dbReference type="NCBI Taxonomy" id="947309"/>
    <lineage>
        <taxon>Bacteria</taxon>
        <taxon>Pseudomonadati</taxon>
        <taxon>Bacteroidota</taxon>
        <taxon>Sphingobacteriia</taxon>
        <taxon>Sphingobacteriales</taxon>
        <taxon>Sphingobacteriaceae</taxon>
        <taxon>Pedobacter</taxon>
    </lineage>
</organism>
<name>A0ABP8B7T8_9SPHI</name>
<dbReference type="EMBL" id="BAABBY010000002">
    <property type="protein sequence ID" value="GAA4200079.1"/>
    <property type="molecule type" value="Genomic_DNA"/>
</dbReference>
<evidence type="ECO:0000313" key="2">
    <source>
        <dbReference type="Proteomes" id="UP001501772"/>
    </source>
</evidence>
<sequence length="107" mass="12455">MNVTVVAILDTEFRQEPALARIMNNRLLTAAKELQDFHLIGLHTRRSTAHYLTIHLSYNQKYKIRYRIINDVPADIEYLVAERCGRLGYILCKSTINQQNSVSFQVF</sequence>
<evidence type="ECO:0000313" key="1">
    <source>
        <dbReference type="EMBL" id="GAA4200079.1"/>
    </source>
</evidence>
<dbReference type="Proteomes" id="UP001501772">
    <property type="component" value="Unassembled WGS sequence"/>
</dbReference>
<gene>
    <name evidence="1" type="ORF">GCM10022289_11410</name>
</gene>
<keyword evidence="2" id="KW-1185">Reference proteome</keyword>